<evidence type="ECO:0000313" key="1">
    <source>
        <dbReference type="EMBL" id="RDD63622.1"/>
    </source>
</evidence>
<dbReference type="Proteomes" id="UP000253941">
    <property type="component" value="Unassembled WGS sequence"/>
</dbReference>
<dbReference type="AlphaFoldDB" id="A0A369TFM5"/>
<gene>
    <name evidence="1" type="ORF">DRB17_00090</name>
</gene>
<proteinExistence type="predicted"/>
<dbReference type="RefSeq" id="WP_114580135.1">
    <property type="nucleotide sequence ID" value="NZ_QPMH01000001.1"/>
</dbReference>
<protein>
    <submittedName>
        <fullName evidence="1">Uncharacterized protein</fullName>
    </submittedName>
</protein>
<name>A0A369TFM5_9PROT</name>
<dbReference type="EMBL" id="QPMH01000001">
    <property type="protein sequence ID" value="RDD63622.1"/>
    <property type="molecule type" value="Genomic_DNA"/>
</dbReference>
<organism evidence="1 2">
    <name type="scientific">Ferruginivarius sediminum</name>
    <dbReference type="NCBI Taxonomy" id="2661937"/>
    <lineage>
        <taxon>Bacteria</taxon>
        <taxon>Pseudomonadati</taxon>
        <taxon>Pseudomonadota</taxon>
        <taxon>Alphaproteobacteria</taxon>
        <taxon>Rhodospirillales</taxon>
        <taxon>Rhodospirillaceae</taxon>
        <taxon>Ferruginivarius</taxon>
    </lineage>
</organism>
<evidence type="ECO:0000313" key="2">
    <source>
        <dbReference type="Proteomes" id="UP000253941"/>
    </source>
</evidence>
<reference evidence="1 2" key="1">
    <citation type="submission" date="2018-07" db="EMBL/GenBank/DDBJ databases">
        <title>Venubactetium sediminum gen. nov., sp. nov., isolated from a marine solar saltern.</title>
        <authorList>
            <person name="Wang S."/>
        </authorList>
    </citation>
    <scope>NUCLEOTIDE SEQUENCE [LARGE SCALE GENOMIC DNA]</scope>
    <source>
        <strain evidence="1 2">WD2A32</strain>
    </source>
</reference>
<comment type="caution">
    <text evidence="1">The sequence shown here is derived from an EMBL/GenBank/DDBJ whole genome shotgun (WGS) entry which is preliminary data.</text>
</comment>
<keyword evidence="2" id="KW-1185">Reference proteome</keyword>
<sequence>MPLWRFVPVASRNDSHWQDRRIWHGLIVRAPSAAMARILAERAEERESRGAMGNETHSYRGGFADANLYWVQRLSDDEARKYGGEAGEIGVVDPGTYEETTLSVEYGPTMVRRGRGPASREAAK</sequence>
<accession>A0A369TFM5</accession>